<name>A0AAD3NG77_LATJO</name>
<evidence type="ECO:0000313" key="1">
    <source>
        <dbReference type="EMBL" id="GLD72371.1"/>
    </source>
</evidence>
<gene>
    <name evidence="1" type="ORF">AKAME5_002369600</name>
</gene>
<reference evidence="1" key="1">
    <citation type="submission" date="2022-08" db="EMBL/GenBank/DDBJ databases">
        <title>Genome sequencing of akame (Lates japonicus).</title>
        <authorList>
            <person name="Hashiguchi Y."/>
            <person name="Takahashi H."/>
        </authorList>
    </citation>
    <scope>NUCLEOTIDE SEQUENCE</scope>
    <source>
        <strain evidence="1">Kochi</strain>
    </source>
</reference>
<dbReference type="AlphaFoldDB" id="A0AAD3NG77"/>
<keyword evidence="2" id="KW-1185">Reference proteome</keyword>
<organism evidence="1 2">
    <name type="scientific">Lates japonicus</name>
    <name type="common">Japanese lates</name>
    <dbReference type="NCBI Taxonomy" id="270547"/>
    <lineage>
        <taxon>Eukaryota</taxon>
        <taxon>Metazoa</taxon>
        <taxon>Chordata</taxon>
        <taxon>Craniata</taxon>
        <taxon>Vertebrata</taxon>
        <taxon>Euteleostomi</taxon>
        <taxon>Actinopterygii</taxon>
        <taxon>Neopterygii</taxon>
        <taxon>Teleostei</taxon>
        <taxon>Neoteleostei</taxon>
        <taxon>Acanthomorphata</taxon>
        <taxon>Carangaria</taxon>
        <taxon>Carangaria incertae sedis</taxon>
        <taxon>Centropomidae</taxon>
        <taxon>Lates</taxon>
    </lineage>
</organism>
<evidence type="ECO:0000313" key="2">
    <source>
        <dbReference type="Proteomes" id="UP001279410"/>
    </source>
</evidence>
<accession>A0AAD3NG77</accession>
<sequence>MLTDNKVYGPPRVSITGKTTFIRHLMEQDFPLRLCRSALICPPSAADRDHLLFDAHKLDISDEFSEGDPLPRTMRDKMRGGVEWNKADQIASAADEGLWS</sequence>
<dbReference type="EMBL" id="BRZM01001006">
    <property type="protein sequence ID" value="GLD72371.1"/>
    <property type="molecule type" value="Genomic_DNA"/>
</dbReference>
<comment type="caution">
    <text evidence="1">The sequence shown here is derived from an EMBL/GenBank/DDBJ whole genome shotgun (WGS) entry which is preliminary data.</text>
</comment>
<proteinExistence type="predicted"/>
<dbReference type="Proteomes" id="UP001279410">
    <property type="component" value="Unassembled WGS sequence"/>
</dbReference>
<protein>
    <submittedName>
        <fullName evidence="1">EH domain-containing protein 2</fullName>
    </submittedName>
</protein>